<name>A0ABV8E1U4_9NOCA</name>
<accession>A0ABV8E1U4</accession>
<evidence type="ECO:0000313" key="4">
    <source>
        <dbReference type="Proteomes" id="UP001595696"/>
    </source>
</evidence>
<dbReference type="PRINTS" id="PR01543">
    <property type="entry name" value="ANATRNSFRASE"/>
</dbReference>
<dbReference type="PANTHER" id="PTHR11786">
    <property type="entry name" value="N-HYDROXYARYLAMINE O-ACETYLTRANSFERASE"/>
    <property type="match status" value="1"/>
</dbReference>
<evidence type="ECO:0000313" key="3">
    <source>
        <dbReference type="EMBL" id="MFC3965905.1"/>
    </source>
</evidence>
<gene>
    <name evidence="3" type="ORF">ACFO0B_28275</name>
</gene>
<evidence type="ECO:0000256" key="2">
    <source>
        <dbReference type="RuleBase" id="RU003452"/>
    </source>
</evidence>
<reference evidence="4" key="1">
    <citation type="journal article" date="2019" name="Int. J. Syst. Evol. Microbiol.">
        <title>The Global Catalogue of Microorganisms (GCM) 10K type strain sequencing project: providing services to taxonomists for standard genome sequencing and annotation.</title>
        <authorList>
            <consortium name="The Broad Institute Genomics Platform"/>
            <consortium name="The Broad Institute Genome Sequencing Center for Infectious Disease"/>
            <person name="Wu L."/>
            <person name="Ma J."/>
        </authorList>
    </citation>
    <scope>NUCLEOTIDE SEQUENCE [LARGE SCALE GENOMIC DNA]</scope>
    <source>
        <strain evidence="4">CGMCC 4.7330</strain>
    </source>
</reference>
<dbReference type="EMBL" id="JBHSAX010000023">
    <property type="protein sequence ID" value="MFC3965905.1"/>
    <property type="molecule type" value="Genomic_DNA"/>
</dbReference>
<dbReference type="SUPFAM" id="SSF54001">
    <property type="entry name" value="Cysteine proteinases"/>
    <property type="match status" value="1"/>
</dbReference>
<organism evidence="3 4">
    <name type="scientific">Nocardia jiangsuensis</name>
    <dbReference type="NCBI Taxonomy" id="1691563"/>
    <lineage>
        <taxon>Bacteria</taxon>
        <taxon>Bacillati</taxon>
        <taxon>Actinomycetota</taxon>
        <taxon>Actinomycetes</taxon>
        <taxon>Mycobacteriales</taxon>
        <taxon>Nocardiaceae</taxon>
        <taxon>Nocardia</taxon>
    </lineage>
</organism>
<sequence length="280" mass="31335">MTSPTPWQGEALDLDAYLTRIGYAGEREPTEAALHALIRAHTTAIPFENLETLLGRPVPLDLESLQRKLIGSPRGGWCYENAVLFAAALERFGFAFTALSGRVTMGAAGQVHPPTRPATHALLAVRVPESEHPLIADVGFGAGPLAAYPLTERGEFALGDWRFRLERLPELWVLHQFARDGWVDRYTFTEAPQYPIDYEVANHFVATSPRSPFTRRVFAQRFHPDVHHILDRSTWTAEYPDGRAESRELEPDELPEVLAEVFEIELNAAESARLVATVRD</sequence>
<proteinExistence type="inferred from homology"/>
<dbReference type="InterPro" id="IPR038765">
    <property type="entry name" value="Papain-like_cys_pep_sf"/>
</dbReference>
<dbReference type="Proteomes" id="UP001595696">
    <property type="component" value="Unassembled WGS sequence"/>
</dbReference>
<dbReference type="PANTHER" id="PTHR11786:SF0">
    <property type="entry name" value="ARYLAMINE N-ACETYLTRANSFERASE 4-RELATED"/>
    <property type="match status" value="1"/>
</dbReference>
<comment type="caution">
    <text evidence="3">The sequence shown here is derived from an EMBL/GenBank/DDBJ whole genome shotgun (WGS) entry which is preliminary data.</text>
</comment>
<protein>
    <submittedName>
        <fullName evidence="3">Arylamine N-acetyltransferase</fullName>
    </submittedName>
</protein>
<comment type="similarity">
    <text evidence="1 2">Belongs to the arylamine N-acetyltransferase family.</text>
</comment>
<keyword evidence="4" id="KW-1185">Reference proteome</keyword>
<dbReference type="RefSeq" id="WP_378616166.1">
    <property type="nucleotide sequence ID" value="NZ_JBHSAX010000023.1"/>
</dbReference>
<dbReference type="Gene3D" id="3.30.2140.10">
    <property type="entry name" value="Arylamine N-acetyltransferase"/>
    <property type="match status" value="1"/>
</dbReference>
<dbReference type="Gene3D" id="2.40.128.150">
    <property type="entry name" value="Cysteine proteinases"/>
    <property type="match status" value="1"/>
</dbReference>
<dbReference type="InterPro" id="IPR001447">
    <property type="entry name" value="Arylamine_N-AcTrfase"/>
</dbReference>
<dbReference type="Pfam" id="PF00797">
    <property type="entry name" value="Acetyltransf_2"/>
    <property type="match status" value="1"/>
</dbReference>
<evidence type="ECO:0000256" key="1">
    <source>
        <dbReference type="ARBA" id="ARBA00006547"/>
    </source>
</evidence>